<reference evidence="1 2" key="1">
    <citation type="submission" date="2014-06" db="EMBL/GenBank/DDBJ databases">
        <authorList>
            <person name="Ngugi D.K."/>
            <person name="Blom J."/>
            <person name="Alam I."/>
            <person name="Rashid M."/>
            <person name="Baalawi W."/>
            <person name="Zhang G."/>
            <person name="Hikmawan T."/>
            <person name="Guan Y."/>
            <person name="Antunes A."/>
            <person name="Siam R."/>
            <person name="El-Dorry H."/>
            <person name="Bajic V."/>
            <person name="Stingl U."/>
        </authorList>
    </citation>
    <scope>NUCLEOTIDE SEQUENCE [LARGE SCALE GENOMIC DNA]</scope>
    <source>
        <strain evidence="1">SCGC AAA799-B03</strain>
    </source>
</reference>
<sequence>MKKTNISGTNDKRNVNPNWFTSKTWMKVLSEKIKSEDQDIYHVHF</sequence>
<keyword evidence="2" id="KW-1185">Reference proteome</keyword>
<dbReference type="EMBL" id="JOTA01000054">
    <property type="protein sequence ID" value="KFM21117.1"/>
    <property type="molecule type" value="Genomic_DNA"/>
</dbReference>
<dbReference type="Proteomes" id="UP000029384">
    <property type="component" value="Unassembled WGS sequence"/>
</dbReference>
<evidence type="ECO:0000313" key="1">
    <source>
        <dbReference type="EMBL" id="KFM21117.1"/>
    </source>
</evidence>
<accession>A0A087S5W3</accession>
<feature type="non-terminal residue" evidence="1">
    <location>
        <position position="45"/>
    </location>
</feature>
<organism evidence="1 2">
    <name type="scientific">Marine Group I thaumarchaeote SCGC AAA799-B03</name>
    <dbReference type="NCBI Taxonomy" id="1502289"/>
    <lineage>
        <taxon>Archaea</taxon>
        <taxon>Nitrososphaerota</taxon>
        <taxon>Marine Group I</taxon>
    </lineage>
</organism>
<dbReference type="AlphaFoldDB" id="A0A087S5W3"/>
<protein>
    <submittedName>
        <fullName evidence="1">Cupin protein</fullName>
    </submittedName>
</protein>
<comment type="caution">
    <text evidence="1">The sequence shown here is derived from an EMBL/GenBank/DDBJ whole genome shotgun (WGS) entry which is preliminary data.</text>
</comment>
<evidence type="ECO:0000313" key="2">
    <source>
        <dbReference type="Proteomes" id="UP000029384"/>
    </source>
</evidence>
<name>A0A087S5W3_9ARCH</name>
<gene>
    <name evidence="1" type="ORF">AAA799B03_01365</name>
</gene>
<proteinExistence type="predicted"/>